<accession>A0ABN4DTW5</accession>
<dbReference type="Proteomes" id="UP000028682">
    <property type="component" value="Chromosome"/>
</dbReference>
<keyword evidence="2" id="KW-1185">Reference proteome</keyword>
<protein>
    <submittedName>
        <fullName evidence="1">Uncharacterized protein</fullName>
    </submittedName>
</protein>
<sequence>MSNGESTSVPQGEPVFLIGTSGRLPRRTICAFELDRTELSEHEMAWRSLLGDRLSAASRSFCHTPVSSSS</sequence>
<evidence type="ECO:0000313" key="1">
    <source>
        <dbReference type="EMBL" id="AIJ14804.1"/>
    </source>
</evidence>
<gene>
    <name evidence="1" type="ORF">SLIV_19280</name>
</gene>
<reference evidence="2" key="1">
    <citation type="submission" date="2014-08" db="EMBL/GenBank/DDBJ databases">
        <title>Complete genome sequence of Streptomyces lividans TK24.</title>
        <authorList>
            <consortium name="StrepSynth"/>
            <person name="Ruckert C."/>
            <person name="Fridjonson O.H."/>
            <person name="Lambert C."/>
            <person name="van Wezel G.P."/>
            <person name="Bernaerts K."/>
            <person name="Anne J."/>
            <person name="Economou A."/>
            <person name="Kalinowski J."/>
        </authorList>
    </citation>
    <scope>NUCLEOTIDE SEQUENCE [LARGE SCALE GENOMIC DNA]</scope>
    <source>
        <strain evidence="2">TK24</strain>
    </source>
</reference>
<evidence type="ECO:0000313" key="2">
    <source>
        <dbReference type="Proteomes" id="UP000028682"/>
    </source>
</evidence>
<dbReference type="EMBL" id="CP009124">
    <property type="protein sequence ID" value="AIJ14804.1"/>
    <property type="molecule type" value="Genomic_DNA"/>
</dbReference>
<proteinExistence type="predicted"/>
<organism evidence="1 2">
    <name type="scientific">Streptomyces lividans TK24</name>
    <dbReference type="NCBI Taxonomy" id="457428"/>
    <lineage>
        <taxon>Bacteria</taxon>
        <taxon>Bacillati</taxon>
        <taxon>Actinomycetota</taxon>
        <taxon>Actinomycetes</taxon>
        <taxon>Kitasatosporales</taxon>
        <taxon>Streptomycetaceae</taxon>
        <taxon>Streptomyces</taxon>
    </lineage>
</organism>
<name>A0ABN4DTW5_STRLI</name>